<sequence length="226" mass="25814">MPSPQYYQTRIKRKIDKTISKLSSDLPSIRRMTASHSDQLTTTTDMPQSINSNQEDKNVSINEQFSIIDQHRSVEQSPSMHPYQQALPPNDMKTMVCPSSLFTNTEETLCSSVSLMNHEQKLDELQYTSLHQLPSTTTFDQTDRLKLEIERLTKELELMKLQQSNTIRVSHSDTSGATVQQRTTTQLPYSNVTTTPIHIIINTDPLQQMKDFVKPFNGNPSDDIIK</sequence>
<feature type="compositionally biased region" description="Polar residues" evidence="1">
    <location>
        <begin position="34"/>
        <end position="53"/>
    </location>
</feature>
<dbReference type="Proteomes" id="UP000663862">
    <property type="component" value="Unassembled WGS sequence"/>
</dbReference>
<evidence type="ECO:0000313" key="2">
    <source>
        <dbReference type="EMBL" id="CAF3133923.1"/>
    </source>
</evidence>
<evidence type="ECO:0000313" key="4">
    <source>
        <dbReference type="EMBL" id="CAF3454659.1"/>
    </source>
</evidence>
<dbReference type="Proteomes" id="UP000663872">
    <property type="component" value="Unassembled WGS sequence"/>
</dbReference>
<dbReference type="Proteomes" id="UP000663848">
    <property type="component" value="Unassembled WGS sequence"/>
</dbReference>
<reference evidence="8" key="1">
    <citation type="submission" date="2021-02" db="EMBL/GenBank/DDBJ databases">
        <authorList>
            <person name="Nowell W R."/>
        </authorList>
    </citation>
    <scope>NUCLEOTIDE SEQUENCE</scope>
</reference>
<dbReference type="AlphaFoldDB" id="A0A820TUR3"/>
<protein>
    <submittedName>
        <fullName evidence="8">Uncharacterized protein</fullName>
    </submittedName>
</protein>
<dbReference type="EMBL" id="CAJNXB010001120">
    <property type="protein sequence ID" value="CAF3133923.1"/>
    <property type="molecule type" value="Genomic_DNA"/>
</dbReference>
<dbReference type="EMBL" id="CAJNYU010001961">
    <property type="protein sequence ID" value="CAF3488186.1"/>
    <property type="molecule type" value="Genomic_DNA"/>
</dbReference>
<dbReference type="EMBL" id="CAJOBR010002198">
    <property type="protein sequence ID" value="CAF4663835.1"/>
    <property type="molecule type" value="Genomic_DNA"/>
</dbReference>
<evidence type="ECO:0000313" key="5">
    <source>
        <dbReference type="EMBL" id="CAF3488186.1"/>
    </source>
</evidence>
<comment type="caution">
    <text evidence="8">The sequence shown here is derived from an EMBL/GenBank/DDBJ whole genome shotgun (WGS) entry which is preliminary data.</text>
</comment>
<dbReference type="Proteomes" id="UP000663833">
    <property type="component" value="Unassembled WGS sequence"/>
</dbReference>
<evidence type="ECO:0000313" key="11">
    <source>
        <dbReference type="Proteomes" id="UP000663873"/>
    </source>
</evidence>
<dbReference type="EMBL" id="CAJOBQ010001207">
    <property type="protein sequence ID" value="CAF4466141.1"/>
    <property type="molecule type" value="Genomic_DNA"/>
</dbReference>
<dbReference type="Proteomes" id="UP000663851">
    <property type="component" value="Unassembled WGS sequence"/>
</dbReference>
<evidence type="ECO:0000256" key="1">
    <source>
        <dbReference type="SAM" id="MobiDB-lite"/>
    </source>
</evidence>
<name>A0A820TUR3_9BILA</name>
<evidence type="ECO:0000313" key="6">
    <source>
        <dbReference type="EMBL" id="CAF4348715.1"/>
    </source>
</evidence>
<dbReference type="EMBL" id="CAJNYD010002911">
    <property type="protein sequence ID" value="CAF3454659.1"/>
    <property type="molecule type" value="Genomic_DNA"/>
</dbReference>
<dbReference type="EMBL" id="CAJOBP010002327">
    <property type="protein sequence ID" value="CAF4348715.1"/>
    <property type="molecule type" value="Genomic_DNA"/>
</dbReference>
<evidence type="ECO:0000313" key="3">
    <source>
        <dbReference type="EMBL" id="CAF3362357.1"/>
    </source>
</evidence>
<dbReference type="Proteomes" id="UP000663825">
    <property type="component" value="Unassembled WGS sequence"/>
</dbReference>
<dbReference type="Proteomes" id="UP000663869">
    <property type="component" value="Unassembled WGS sequence"/>
</dbReference>
<proteinExistence type="predicted"/>
<organism evidence="8 10">
    <name type="scientific">Rotaria socialis</name>
    <dbReference type="NCBI Taxonomy" id="392032"/>
    <lineage>
        <taxon>Eukaryota</taxon>
        <taxon>Metazoa</taxon>
        <taxon>Spiralia</taxon>
        <taxon>Gnathifera</taxon>
        <taxon>Rotifera</taxon>
        <taxon>Eurotatoria</taxon>
        <taxon>Bdelloidea</taxon>
        <taxon>Philodinida</taxon>
        <taxon>Philodinidae</taxon>
        <taxon>Rotaria</taxon>
    </lineage>
</organism>
<evidence type="ECO:0000313" key="7">
    <source>
        <dbReference type="EMBL" id="CAF4466141.1"/>
    </source>
</evidence>
<evidence type="ECO:0000313" key="10">
    <source>
        <dbReference type="Proteomes" id="UP000663851"/>
    </source>
</evidence>
<accession>A0A820TUR3</accession>
<evidence type="ECO:0000313" key="9">
    <source>
        <dbReference type="EMBL" id="CAF4663835.1"/>
    </source>
</evidence>
<dbReference type="EMBL" id="CAJOBO010002993">
    <property type="protein sequence ID" value="CAF4476881.1"/>
    <property type="molecule type" value="Genomic_DNA"/>
</dbReference>
<dbReference type="OrthoDB" id="10391555at2759"/>
<gene>
    <name evidence="5" type="ORF">FME351_LOCUS15974</name>
    <name evidence="3" type="ORF">GRG538_LOCUS6554</name>
    <name evidence="8" type="ORF">HFQ381_LOCUS25910</name>
    <name evidence="4" type="ORF">LUA448_LOCUS22176</name>
    <name evidence="9" type="ORF">QYT958_LOCUS15647</name>
    <name evidence="2" type="ORF">TIS948_LOCUS8725</name>
    <name evidence="7" type="ORF">TSG867_LOCUS18243</name>
    <name evidence="6" type="ORF">UJA718_LOCUS15640</name>
</gene>
<keyword evidence="11" id="KW-1185">Reference proteome</keyword>
<dbReference type="EMBL" id="CAJNYT010000654">
    <property type="protein sequence ID" value="CAF3362357.1"/>
    <property type="molecule type" value="Genomic_DNA"/>
</dbReference>
<feature type="region of interest" description="Disordered" evidence="1">
    <location>
        <begin position="31"/>
        <end position="53"/>
    </location>
</feature>
<evidence type="ECO:0000313" key="8">
    <source>
        <dbReference type="EMBL" id="CAF4476881.1"/>
    </source>
</evidence>
<dbReference type="Proteomes" id="UP000663873">
    <property type="component" value="Unassembled WGS sequence"/>
</dbReference>